<protein>
    <recommendedName>
        <fullName evidence="2">DUF4218 domain-containing protein</fullName>
    </recommendedName>
</protein>
<comment type="caution">
    <text evidence="3">The sequence shown here is derived from an EMBL/GenBank/DDBJ whole genome shotgun (WGS) entry which is preliminary data.</text>
</comment>
<evidence type="ECO:0000313" key="4">
    <source>
        <dbReference type="Proteomes" id="UP001291623"/>
    </source>
</evidence>
<keyword evidence="1" id="KW-0812">Transmembrane</keyword>
<feature type="transmembrane region" description="Helical" evidence="1">
    <location>
        <begin position="6"/>
        <end position="25"/>
    </location>
</feature>
<gene>
    <name evidence="3" type="ORF">RND71_019363</name>
</gene>
<dbReference type="Pfam" id="PF13960">
    <property type="entry name" value="DUF4218"/>
    <property type="match status" value="1"/>
</dbReference>
<keyword evidence="4" id="KW-1185">Reference proteome</keyword>
<dbReference type="PANTHER" id="PTHR48258:SF5">
    <property type="match status" value="1"/>
</dbReference>
<dbReference type="EMBL" id="JAVYJV010000010">
    <property type="protein sequence ID" value="KAK4360411.1"/>
    <property type="molecule type" value="Genomic_DNA"/>
</dbReference>
<dbReference type="PANTHER" id="PTHR48258">
    <property type="entry name" value="DUF4218 DOMAIN-CONTAINING PROTEIN-RELATED"/>
    <property type="match status" value="1"/>
</dbReference>
<evidence type="ECO:0000256" key="1">
    <source>
        <dbReference type="SAM" id="Phobius"/>
    </source>
</evidence>
<sequence>MCTMETIFLPSFFTIMVHLVIHLAMEAKITGPVQHRWMYPIERFLRTLKYYVRNLSCPEGSIAEVHIVNKGFQFCSRYMEGGDLTSYWSRKSKDDIEHEVDKERCLFPTVGKSDGLVQVFKLDHKTWVQAHRYVLFNCESDVVNNSVYDPCLYLCLLTLYYSI</sequence>
<dbReference type="AlphaFoldDB" id="A0AAE1S0R3"/>
<feature type="domain" description="DUF4218" evidence="2">
    <location>
        <begin position="1"/>
        <end position="91"/>
    </location>
</feature>
<organism evidence="3 4">
    <name type="scientific">Anisodus tanguticus</name>
    <dbReference type="NCBI Taxonomy" id="243964"/>
    <lineage>
        <taxon>Eukaryota</taxon>
        <taxon>Viridiplantae</taxon>
        <taxon>Streptophyta</taxon>
        <taxon>Embryophyta</taxon>
        <taxon>Tracheophyta</taxon>
        <taxon>Spermatophyta</taxon>
        <taxon>Magnoliopsida</taxon>
        <taxon>eudicotyledons</taxon>
        <taxon>Gunneridae</taxon>
        <taxon>Pentapetalae</taxon>
        <taxon>asterids</taxon>
        <taxon>lamiids</taxon>
        <taxon>Solanales</taxon>
        <taxon>Solanaceae</taxon>
        <taxon>Solanoideae</taxon>
        <taxon>Hyoscyameae</taxon>
        <taxon>Anisodus</taxon>
    </lineage>
</organism>
<dbReference type="InterPro" id="IPR025452">
    <property type="entry name" value="DUF4218"/>
</dbReference>
<evidence type="ECO:0000313" key="3">
    <source>
        <dbReference type="EMBL" id="KAK4360411.1"/>
    </source>
</evidence>
<keyword evidence="1" id="KW-1133">Transmembrane helix</keyword>
<accession>A0AAE1S0R3</accession>
<evidence type="ECO:0000259" key="2">
    <source>
        <dbReference type="Pfam" id="PF13960"/>
    </source>
</evidence>
<keyword evidence="1" id="KW-0472">Membrane</keyword>
<proteinExistence type="predicted"/>
<dbReference type="Proteomes" id="UP001291623">
    <property type="component" value="Unassembled WGS sequence"/>
</dbReference>
<reference evidence="3" key="1">
    <citation type="submission" date="2023-12" db="EMBL/GenBank/DDBJ databases">
        <title>Genome assembly of Anisodus tanguticus.</title>
        <authorList>
            <person name="Wang Y.-J."/>
        </authorList>
    </citation>
    <scope>NUCLEOTIDE SEQUENCE</scope>
    <source>
        <strain evidence="3">KB-2021</strain>
        <tissue evidence="3">Leaf</tissue>
    </source>
</reference>
<name>A0AAE1S0R3_9SOLA</name>